<comment type="similarity">
    <text evidence="2">Belongs to the UPF0702 family.</text>
</comment>
<evidence type="ECO:0000256" key="1">
    <source>
        <dbReference type="ARBA" id="ARBA00004651"/>
    </source>
</evidence>
<feature type="transmembrane region" description="Helical" evidence="7">
    <location>
        <begin position="72"/>
        <end position="89"/>
    </location>
</feature>
<dbReference type="GO" id="GO:0005886">
    <property type="term" value="C:plasma membrane"/>
    <property type="evidence" value="ECO:0007669"/>
    <property type="project" value="UniProtKB-SubCell"/>
</dbReference>
<evidence type="ECO:0000256" key="5">
    <source>
        <dbReference type="ARBA" id="ARBA00022989"/>
    </source>
</evidence>
<dbReference type="Proteomes" id="UP000198584">
    <property type="component" value="Unassembled WGS sequence"/>
</dbReference>
<dbReference type="Pfam" id="PF04239">
    <property type="entry name" value="DUF421"/>
    <property type="match status" value="1"/>
</dbReference>
<dbReference type="OrthoDB" id="1899680at2"/>
<evidence type="ECO:0000256" key="2">
    <source>
        <dbReference type="ARBA" id="ARBA00006448"/>
    </source>
</evidence>
<proteinExistence type="inferred from homology"/>
<dbReference type="STRING" id="571932.SAMN05421743_10320"/>
<keyword evidence="5 7" id="KW-1133">Transmembrane helix</keyword>
<evidence type="ECO:0000256" key="7">
    <source>
        <dbReference type="SAM" id="Phobius"/>
    </source>
</evidence>
<feature type="transmembrane region" description="Helical" evidence="7">
    <location>
        <begin position="12"/>
        <end position="30"/>
    </location>
</feature>
<dbReference type="InterPro" id="IPR023090">
    <property type="entry name" value="UPF0702_alpha/beta_dom_sf"/>
</dbReference>
<dbReference type="PANTHER" id="PTHR34582">
    <property type="entry name" value="UPF0702 TRANSMEMBRANE PROTEIN YCAP"/>
    <property type="match status" value="1"/>
</dbReference>
<dbReference type="Gene3D" id="3.30.240.20">
    <property type="entry name" value="bsu07140 like domains"/>
    <property type="match status" value="2"/>
</dbReference>
<evidence type="ECO:0000259" key="8">
    <source>
        <dbReference type="Pfam" id="PF04239"/>
    </source>
</evidence>
<sequence>MDFFSSQESLTAVQWTLRAIVGFIFFIILAKLMGQRSISQVGLLDFVIVLLIGNIIAHPLSDEGLGLKGSMITMGVILILYLIGILLSVRSPKVRKLFIPAPIPLIENGEIRYKNLKKARVSVDVLLSELRKEKTEDVQKVALALWEPGGTVSFFLRSQYQPLTPSTFGAPVKPFKLPKTVIKEKKIDYKELEQLGKDEGWLLNKLSLTYKNISVNDILLGTIDEKENLNVFLYHSRKI</sequence>
<evidence type="ECO:0000313" key="10">
    <source>
        <dbReference type="Proteomes" id="UP000198584"/>
    </source>
</evidence>
<organism evidence="9 10">
    <name type="scientific">Thalassobacillus cyri</name>
    <dbReference type="NCBI Taxonomy" id="571932"/>
    <lineage>
        <taxon>Bacteria</taxon>
        <taxon>Bacillati</taxon>
        <taxon>Bacillota</taxon>
        <taxon>Bacilli</taxon>
        <taxon>Bacillales</taxon>
        <taxon>Bacillaceae</taxon>
        <taxon>Thalassobacillus</taxon>
    </lineage>
</organism>
<dbReference type="PANTHER" id="PTHR34582:SF5">
    <property type="entry name" value="UPF0702 TRANSMEMBRANE PROTEIN YETF"/>
    <property type="match status" value="1"/>
</dbReference>
<comment type="subcellular location">
    <subcellularLocation>
        <location evidence="1">Cell membrane</location>
        <topology evidence="1">Multi-pass membrane protein</topology>
    </subcellularLocation>
</comment>
<keyword evidence="10" id="KW-1185">Reference proteome</keyword>
<evidence type="ECO:0000256" key="4">
    <source>
        <dbReference type="ARBA" id="ARBA00022692"/>
    </source>
</evidence>
<evidence type="ECO:0000313" key="9">
    <source>
        <dbReference type="EMBL" id="SEA14746.1"/>
    </source>
</evidence>
<dbReference type="RefSeq" id="WP_093042780.1">
    <property type="nucleotide sequence ID" value="NZ_FNQR01000003.1"/>
</dbReference>
<keyword evidence="6 7" id="KW-0472">Membrane</keyword>
<dbReference type="EMBL" id="FNQR01000003">
    <property type="protein sequence ID" value="SEA14746.1"/>
    <property type="molecule type" value="Genomic_DNA"/>
</dbReference>
<gene>
    <name evidence="9" type="ORF">SAMN05421743_10320</name>
</gene>
<keyword evidence="3" id="KW-1003">Cell membrane</keyword>
<evidence type="ECO:0000256" key="3">
    <source>
        <dbReference type="ARBA" id="ARBA00022475"/>
    </source>
</evidence>
<feature type="domain" description="YetF C-terminal" evidence="8">
    <location>
        <begin position="90"/>
        <end position="223"/>
    </location>
</feature>
<dbReference type="InterPro" id="IPR007353">
    <property type="entry name" value="DUF421"/>
</dbReference>
<accession>A0A1H3YT69</accession>
<keyword evidence="4 7" id="KW-0812">Transmembrane</keyword>
<evidence type="ECO:0000256" key="6">
    <source>
        <dbReference type="ARBA" id="ARBA00023136"/>
    </source>
</evidence>
<reference evidence="9 10" key="1">
    <citation type="submission" date="2016-10" db="EMBL/GenBank/DDBJ databases">
        <authorList>
            <person name="de Groot N.N."/>
        </authorList>
    </citation>
    <scope>NUCLEOTIDE SEQUENCE [LARGE SCALE GENOMIC DNA]</scope>
    <source>
        <strain evidence="9 10">CCM7597</strain>
    </source>
</reference>
<name>A0A1H3YT69_9BACI</name>
<feature type="transmembrane region" description="Helical" evidence="7">
    <location>
        <begin position="42"/>
        <end position="60"/>
    </location>
</feature>
<protein>
    <submittedName>
        <fullName evidence="9">Uncharacterized membrane protein YcaP, DUF421 family</fullName>
    </submittedName>
</protein>
<dbReference type="AlphaFoldDB" id="A0A1H3YT69"/>